<evidence type="ECO:0000313" key="1">
    <source>
        <dbReference type="EMBL" id="GAK43516.1"/>
    </source>
</evidence>
<evidence type="ECO:0000313" key="2">
    <source>
        <dbReference type="Proteomes" id="UP000028702"/>
    </source>
</evidence>
<organism evidence="1 2">
    <name type="scientific">Tepidicaulis marinus</name>
    <dbReference type="NCBI Taxonomy" id="1333998"/>
    <lineage>
        <taxon>Bacteria</taxon>
        <taxon>Pseudomonadati</taxon>
        <taxon>Pseudomonadota</taxon>
        <taxon>Alphaproteobacteria</taxon>
        <taxon>Hyphomicrobiales</taxon>
        <taxon>Parvibaculaceae</taxon>
        <taxon>Tepidicaulis</taxon>
    </lineage>
</organism>
<comment type="caution">
    <text evidence="1">The sequence shown here is derived from an EMBL/GenBank/DDBJ whole genome shotgun (WGS) entry which is preliminary data.</text>
</comment>
<keyword evidence="2" id="KW-1185">Reference proteome</keyword>
<dbReference type="STRING" id="1333998.M2A_0015"/>
<accession>A0A081B648</accession>
<dbReference type="AlphaFoldDB" id="A0A081B648"/>
<sequence>MPTEKRCKDCGSTEIHCQMLAHWDAEEEDWVMDTPVDPPFCGDCHSFEIEDVEAD</sequence>
<gene>
    <name evidence="1" type="ORF">M2A_0015</name>
</gene>
<name>A0A081B648_9HYPH</name>
<proteinExistence type="predicted"/>
<reference evidence="1 2" key="1">
    <citation type="submission" date="2014-07" db="EMBL/GenBank/DDBJ databases">
        <title>Tepidicaulis marinum gen. nov., sp. nov., a novel marine bacterium denitrifying nitrate to nitrous oxide strictly under microaerobic conditions.</title>
        <authorList>
            <person name="Takeuchi M."/>
            <person name="Yamagishi T."/>
            <person name="Kamagata Y."/>
            <person name="Oshima K."/>
            <person name="Hattori M."/>
            <person name="Katayama T."/>
            <person name="Hanada S."/>
            <person name="Tamaki H."/>
            <person name="Marumo K."/>
            <person name="Maeda H."/>
            <person name="Nedachi M."/>
            <person name="Iwasaki W."/>
            <person name="Suwa Y."/>
            <person name="Sakata S."/>
        </authorList>
    </citation>
    <scope>NUCLEOTIDE SEQUENCE [LARGE SCALE GENOMIC DNA]</scope>
    <source>
        <strain evidence="1 2">MA2</strain>
    </source>
</reference>
<dbReference type="RefSeq" id="WP_156101641.1">
    <property type="nucleotide sequence ID" value="NZ_BBIO01000001.1"/>
</dbReference>
<dbReference type="Proteomes" id="UP000028702">
    <property type="component" value="Unassembled WGS sequence"/>
</dbReference>
<dbReference type="EMBL" id="BBIO01000001">
    <property type="protein sequence ID" value="GAK43516.1"/>
    <property type="molecule type" value="Genomic_DNA"/>
</dbReference>
<protein>
    <submittedName>
        <fullName evidence="1">Uncharacterized protein</fullName>
    </submittedName>
</protein>